<organism evidence="1 2">
    <name type="scientific">Botryotinia fuckeliana (strain T4)</name>
    <name type="common">Noble rot fungus</name>
    <name type="synonym">Botrytis cinerea</name>
    <dbReference type="NCBI Taxonomy" id="999810"/>
    <lineage>
        <taxon>Eukaryota</taxon>
        <taxon>Fungi</taxon>
        <taxon>Dikarya</taxon>
        <taxon>Ascomycota</taxon>
        <taxon>Pezizomycotina</taxon>
        <taxon>Leotiomycetes</taxon>
        <taxon>Helotiales</taxon>
        <taxon>Sclerotiniaceae</taxon>
        <taxon>Botrytis</taxon>
    </lineage>
</organism>
<dbReference type="Proteomes" id="UP000008177">
    <property type="component" value="Unplaced contigs"/>
</dbReference>
<reference evidence="2" key="1">
    <citation type="journal article" date="2011" name="PLoS Genet.">
        <title>Genomic analysis of the necrotrophic fungal pathogens Sclerotinia sclerotiorum and Botrytis cinerea.</title>
        <authorList>
            <person name="Amselem J."/>
            <person name="Cuomo C.A."/>
            <person name="van Kan J.A."/>
            <person name="Viaud M."/>
            <person name="Benito E.P."/>
            <person name="Couloux A."/>
            <person name="Coutinho P.M."/>
            <person name="de Vries R.P."/>
            <person name="Dyer P.S."/>
            <person name="Fillinger S."/>
            <person name="Fournier E."/>
            <person name="Gout L."/>
            <person name="Hahn M."/>
            <person name="Kohn L."/>
            <person name="Lapalu N."/>
            <person name="Plummer K.M."/>
            <person name="Pradier J.M."/>
            <person name="Quevillon E."/>
            <person name="Sharon A."/>
            <person name="Simon A."/>
            <person name="ten Have A."/>
            <person name="Tudzynski B."/>
            <person name="Tudzynski P."/>
            <person name="Wincker P."/>
            <person name="Andrew M."/>
            <person name="Anthouard V."/>
            <person name="Beever R.E."/>
            <person name="Beffa R."/>
            <person name="Benoit I."/>
            <person name="Bouzid O."/>
            <person name="Brault B."/>
            <person name="Chen Z."/>
            <person name="Choquer M."/>
            <person name="Collemare J."/>
            <person name="Cotton P."/>
            <person name="Danchin E.G."/>
            <person name="Da Silva C."/>
            <person name="Gautier A."/>
            <person name="Giraud C."/>
            <person name="Giraud T."/>
            <person name="Gonzalez C."/>
            <person name="Grossetete S."/>
            <person name="Guldener U."/>
            <person name="Henrissat B."/>
            <person name="Howlett B.J."/>
            <person name="Kodira C."/>
            <person name="Kretschmer M."/>
            <person name="Lappartient A."/>
            <person name="Leroch M."/>
            <person name="Levis C."/>
            <person name="Mauceli E."/>
            <person name="Neuveglise C."/>
            <person name="Oeser B."/>
            <person name="Pearson M."/>
            <person name="Poulain J."/>
            <person name="Poussereau N."/>
            <person name="Quesneville H."/>
            <person name="Rascle C."/>
            <person name="Schumacher J."/>
            <person name="Segurens B."/>
            <person name="Sexton A."/>
            <person name="Silva E."/>
            <person name="Sirven C."/>
            <person name="Soanes D.M."/>
            <person name="Talbot N.J."/>
            <person name="Templeton M."/>
            <person name="Yandava C."/>
            <person name="Yarden O."/>
            <person name="Zeng Q."/>
            <person name="Rollins J.A."/>
            <person name="Lebrun M.H."/>
            <person name="Dickman M."/>
        </authorList>
    </citation>
    <scope>NUCLEOTIDE SEQUENCE [LARGE SCALE GENOMIC DNA]</scope>
    <source>
        <strain evidence="2">T4</strain>
    </source>
</reference>
<accession>G2YG65</accession>
<sequence>MSGSKYWVTNKLVAELAYLQLQYCRNWSFSWSYLSDAITPHDSIWSLFQINREVRPTPSGLLLKGLQGHVSIAEAHIGVEGRRTLCQS</sequence>
<dbReference type="HOGENOM" id="CLU_2468795_0_0_1"/>
<gene>
    <name evidence="1" type="ORF">BofuT4_uP088260.1</name>
</gene>
<dbReference type="AlphaFoldDB" id="G2YG65"/>
<name>G2YG65_BOTF4</name>
<evidence type="ECO:0000313" key="2">
    <source>
        <dbReference type="Proteomes" id="UP000008177"/>
    </source>
</evidence>
<protein>
    <submittedName>
        <fullName evidence="1">Uncharacterized protein</fullName>
    </submittedName>
</protein>
<proteinExistence type="predicted"/>
<dbReference type="InParanoid" id="G2YG65"/>
<evidence type="ECO:0000313" key="1">
    <source>
        <dbReference type="EMBL" id="CCD50763.1"/>
    </source>
</evidence>
<dbReference type="EMBL" id="FQ790328">
    <property type="protein sequence ID" value="CCD50763.1"/>
    <property type="molecule type" value="Genomic_DNA"/>
</dbReference>